<dbReference type="InterPro" id="IPR027417">
    <property type="entry name" value="P-loop_NTPase"/>
</dbReference>
<dbReference type="Proteomes" id="UP001589628">
    <property type="component" value="Unassembled WGS sequence"/>
</dbReference>
<gene>
    <name evidence="1" type="ORF">ACFFLH_11845</name>
</gene>
<keyword evidence="2" id="KW-1185">Reference proteome</keyword>
<evidence type="ECO:0000313" key="2">
    <source>
        <dbReference type="Proteomes" id="UP001589628"/>
    </source>
</evidence>
<dbReference type="SUPFAM" id="SSF52540">
    <property type="entry name" value="P-loop containing nucleoside triphosphate hydrolases"/>
    <property type="match status" value="1"/>
</dbReference>
<protein>
    <recommendedName>
        <fullName evidence="3">Glycerate kinase</fullName>
    </recommendedName>
</protein>
<evidence type="ECO:0000313" key="1">
    <source>
        <dbReference type="EMBL" id="MFB9887101.1"/>
    </source>
</evidence>
<dbReference type="EMBL" id="JBHLZN010000004">
    <property type="protein sequence ID" value="MFB9887101.1"/>
    <property type="molecule type" value="Genomic_DNA"/>
</dbReference>
<comment type="caution">
    <text evidence="1">The sequence shown here is derived from an EMBL/GenBank/DDBJ whole genome shotgun (WGS) entry which is preliminary data.</text>
</comment>
<dbReference type="PANTHER" id="PTHR10285">
    <property type="entry name" value="URIDINE KINASE"/>
    <property type="match status" value="1"/>
</dbReference>
<organism evidence="1 2">
    <name type="scientific">Balneatrix alpica</name>
    <dbReference type="NCBI Taxonomy" id="75684"/>
    <lineage>
        <taxon>Bacteria</taxon>
        <taxon>Pseudomonadati</taxon>
        <taxon>Pseudomonadota</taxon>
        <taxon>Gammaproteobacteria</taxon>
        <taxon>Oceanospirillales</taxon>
        <taxon>Balneatrichaceae</taxon>
        <taxon>Balneatrix</taxon>
    </lineage>
</organism>
<dbReference type="RefSeq" id="WP_027314290.1">
    <property type="nucleotide sequence ID" value="NZ_JBHLZN010000004.1"/>
</dbReference>
<name>A0ABV5ZG01_9GAMM</name>
<proteinExistence type="predicted"/>
<dbReference type="Gene3D" id="3.40.50.300">
    <property type="entry name" value="P-loop containing nucleotide triphosphate hydrolases"/>
    <property type="match status" value="1"/>
</dbReference>
<sequence>MTATCVWPAEFLALSEQQRHQATEATLQAFSRTLASLQLDIGLSRVLESVYVPLAAWLAQRQQQLGRPMIVGINGAQGAGKSTLSNLLEIILTQGLAKRVVNFSIDDLYKTRKERQDLAEQVHPLLLTRGVPGTHDVELGLDLLDSLVHAKPGQATKIPVFDKSIDDRCEPLFWQEWEGSADLILFEGWCVGASAQPEQALQQPVNSLEAEEDSQGIWRHYVNQQLQGRYAQLFAKLDTLVMLRVPDMESVYRWRTQQEQKLAERVRMVGSHHATEGLRIMDEAQIRRFIMHYERITRYQLEEMPQRAEVTLHLNAFHQIAQIDLRPL</sequence>
<accession>A0ABV5ZG01</accession>
<reference evidence="1 2" key="1">
    <citation type="submission" date="2024-09" db="EMBL/GenBank/DDBJ databases">
        <authorList>
            <person name="Sun Q."/>
            <person name="Mori K."/>
        </authorList>
    </citation>
    <scope>NUCLEOTIDE SEQUENCE [LARGE SCALE GENOMIC DNA]</scope>
    <source>
        <strain evidence="1 2">ATCC 51285</strain>
    </source>
</reference>
<evidence type="ECO:0008006" key="3">
    <source>
        <dbReference type="Google" id="ProtNLM"/>
    </source>
</evidence>